<evidence type="ECO:0000313" key="2">
    <source>
        <dbReference type="Proteomes" id="UP000186917"/>
    </source>
</evidence>
<reference evidence="2" key="1">
    <citation type="submission" date="2017-01" db="EMBL/GenBank/DDBJ databases">
        <authorList>
            <person name="Varghese N."/>
            <person name="Submissions S."/>
        </authorList>
    </citation>
    <scope>NUCLEOTIDE SEQUENCE [LARGE SCALE GENOMIC DNA]</scope>
    <source>
        <strain evidence="2">DSM 21054</strain>
    </source>
</reference>
<accession>A0A173MAA4</accession>
<sequence length="154" mass="17799">MEIFKSDTLPNELLALGVERIHAADDEKGEVLSLYTETMKKKGVCMEVEQRIVENEDGDFEEERTMVSLLWYDDVSGYDFTMFVKDSCDIPLDKLVDYIIPGMKVIEKDKETLVSYLADIAEHYEITKDIDNKSLGDKAYKVMVQRVKNVRELM</sequence>
<gene>
    <name evidence="1" type="ORF">SAMN05421788_110165</name>
</gene>
<dbReference type="AlphaFoldDB" id="A0A173MAA4"/>
<dbReference type="EMBL" id="FTOR01000010">
    <property type="protein sequence ID" value="SIT31423.1"/>
    <property type="molecule type" value="Genomic_DNA"/>
</dbReference>
<dbReference type="RefSeq" id="WP_076381742.1">
    <property type="nucleotide sequence ID" value="NZ_AP017422.1"/>
</dbReference>
<protein>
    <submittedName>
        <fullName evidence="1">Uncharacterized protein</fullName>
    </submittedName>
</protein>
<proteinExistence type="predicted"/>
<name>A0A173MAA4_9BACT</name>
<dbReference type="Proteomes" id="UP000186917">
    <property type="component" value="Unassembled WGS sequence"/>
</dbReference>
<evidence type="ECO:0000313" key="1">
    <source>
        <dbReference type="EMBL" id="SIT31423.1"/>
    </source>
</evidence>
<dbReference type="KEGG" id="fln:FLA_0422"/>
<keyword evidence="2" id="KW-1185">Reference proteome</keyword>
<organism evidence="1 2">
    <name type="scientific">Filimonas lacunae</name>
    <dbReference type="NCBI Taxonomy" id="477680"/>
    <lineage>
        <taxon>Bacteria</taxon>
        <taxon>Pseudomonadati</taxon>
        <taxon>Bacteroidota</taxon>
        <taxon>Chitinophagia</taxon>
        <taxon>Chitinophagales</taxon>
        <taxon>Chitinophagaceae</taxon>
        <taxon>Filimonas</taxon>
    </lineage>
</organism>